<name>A0ABW8WW14_9CYAN</name>
<dbReference type="EMBL" id="JBFQGM010000014">
    <property type="protein sequence ID" value="MFL9464993.1"/>
    <property type="molecule type" value="Genomic_DNA"/>
</dbReference>
<sequence>MTKHTNQPQEFDAVLGGQAPPPTSSVILGGIEGLRRRFATLTGEQKTSTLADALQYGEAGIDLLVEALNDEAFTVRATAYKLLHELTSIKAKQAVNNGILLKKGDKVYCVYSSAISYGDDWFYIGDYITDSNQEELETDAYYEDEKPKLISRHLFQEDAELEAKILHQRRMLEVDFSTLYVNNYNLNFNIQKWCGLNQVSLDNFPEYEEPWELENQVLKKLQNEKNIELLAQLYELLGYTQRLVFVHEEVVKEECNFDFRGKNFKEVF</sequence>
<comment type="caution">
    <text evidence="2">The sequence shown here is derived from an EMBL/GenBank/DDBJ whole genome shotgun (WGS) entry which is preliminary data.</text>
</comment>
<reference evidence="2 3" key="1">
    <citation type="submission" date="2024-07" db="EMBL/GenBank/DDBJ databases">
        <authorList>
            <person name="Tripathy S."/>
        </authorList>
    </citation>
    <scope>NUCLEOTIDE SEQUENCE [LARGE SCALE GENOMIC DNA]</scope>
    <source>
        <strain evidence="2 3">VB-61278_2</strain>
    </source>
</reference>
<accession>A0ABW8WW14</accession>
<dbReference type="RefSeq" id="WP_408019908.1">
    <property type="nucleotide sequence ID" value="NZ_JBFQGM010000014.1"/>
</dbReference>
<gene>
    <name evidence="2" type="ORF">AB0759_30770</name>
</gene>
<evidence type="ECO:0000313" key="2">
    <source>
        <dbReference type="EMBL" id="MFL9464993.1"/>
    </source>
</evidence>
<evidence type="ECO:0000256" key="1">
    <source>
        <dbReference type="SAM" id="MobiDB-lite"/>
    </source>
</evidence>
<keyword evidence="3" id="KW-1185">Reference proteome</keyword>
<feature type="region of interest" description="Disordered" evidence="1">
    <location>
        <begin position="1"/>
        <end position="21"/>
    </location>
</feature>
<organism evidence="2 3">
    <name type="scientific">Scytonema tolypothrichoides VB-61278_2</name>
    <dbReference type="NCBI Taxonomy" id="3232314"/>
    <lineage>
        <taxon>Bacteria</taxon>
        <taxon>Bacillati</taxon>
        <taxon>Cyanobacteriota</taxon>
        <taxon>Cyanophyceae</taxon>
        <taxon>Nostocales</taxon>
        <taxon>Scytonemataceae</taxon>
        <taxon>Scytonema</taxon>
    </lineage>
</organism>
<dbReference type="Proteomes" id="UP001628874">
    <property type="component" value="Unassembled WGS sequence"/>
</dbReference>
<protein>
    <recommendedName>
        <fullName evidence="4">Pentapeptide repeat-containing protein</fullName>
    </recommendedName>
</protein>
<proteinExistence type="predicted"/>
<evidence type="ECO:0008006" key="4">
    <source>
        <dbReference type="Google" id="ProtNLM"/>
    </source>
</evidence>
<evidence type="ECO:0000313" key="3">
    <source>
        <dbReference type="Proteomes" id="UP001628874"/>
    </source>
</evidence>